<sequence>MGNYYLCQVKKAKNPYYIESISANIYTIEELCYYLKENIYLIDKTLINEKLCDWIRDELGLKKLYKRLYEQLEREESIGNFILPIFKEIGYLSHQEFKNLQEKIVQIEIQPDDIRRKLKADYLLEYKMYINAISEYSRILQERNPGNMGIQFYASVLNNMASAYAQLFLFEEAADCLWQSYGIVKSKETYKRYLNCLVICLPPARCDEKFKELKVPDELRQKIQARVKEISISAKESARAGELSEIPMEEIVESLKKEYHKSTCS</sequence>
<accession>A0AB73T8A1</accession>
<dbReference type="EMBL" id="QGGY01000002">
    <property type="protein sequence ID" value="PWJ77997.1"/>
    <property type="molecule type" value="Genomic_DNA"/>
</dbReference>
<evidence type="ECO:0000313" key="2">
    <source>
        <dbReference type="Proteomes" id="UP000245412"/>
    </source>
</evidence>
<name>A0AB73T8A1_9FIRM</name>
<evidence type="ECO:0008006" key="3">
    <source>
        <dbReference type="Google" id="ProtNLM"/>
    </source>
</evidence>
<gene>
    <name evidence="1" type="ORF">C7383_102130</name>
</gene>
<proteinExistence type="predicted"/>
<dbReference type="RefSeq" id="WP_109624947.1">
    <property type="nucleotide sequence ID" value="NZ_JANKBI010000012.1"/>
</dbReference>
<organism evidence="1 2">
    <name type="scientific">Murimonas intestini</name>
    <dbReference type="NCBI Taxonomy" id="1337051"/>
    <lineage>
        <taxon>Bacteria</taxon>
        <taxon>Bacillati</taxon>
        <taxon>Bacillota</taxon>
        <taxon>Clostridia</taxon>
        <taxon>Lachnospirales</taxon>
        <taxon>Lachnospiraceae</taxon>
        <taxon>Murimonas</taxon>
    </lineage>
</organism>
<comment type="caution">
    <text evidence="1">The sequence shown here is derived from an EMBL/GenBank/DDBJ whole genome shotgun (WGS) entry which is preliminary data.</text>
</comment>
<dbReference type="Proteomes" id="UP000245412">
    <property type="component" value="Unassembled WGS sequence"/>
</dbReference>
<reference evidence="1 2" key="1">
    <citation type="submission" date="2018-05" db="EMBL/GenBank/DDBJ databases">
        <authorList>
            <person name="Goeker M."/>
            <person name="Huntemann M."/>
            <person name="Clum A."/>
            <person name="Pillay M."/>
            <person name="Palaniappan K."/>
            <person name="Varghese N."/>
            <person name="Mikhailova N."/>
            <person name="Stamatis D."/>
            <person name="Reddy T."/>
            <person name="Daum C."/>
            <person name="Shapiro N."/>
            <person name="Ivanova N."/>
            <person name="Kyrpides N."/>
            <person name="Woyke T."/>
        </authorList>
    </citation>
    <scope>NUCLEOTIDE SEQUENCE [LARGE SCALE GENOMIC DNA]</scope>
    <source>
        <strain evidence="1 2">DSM 26524</strain>
    </source>
</reference>
<keyword evidence="2" id="KW-1185">Reference proteome</keyword>
<evidence type="ECO:0000313" key="1">
    <source>
        <dbReference type="EMBL" id="PWJ77997.1"/>
    </source>
</evidence>
<protein>
    <recommendedName>
        <fullName evidence="3">Tetratricopeptide repeat protein</fullName>
    </recommendedName>
</protein>
<dbReference type="AlphaFoldDB" id="A0AB73T8A1"/>